<name>A0ABP2N3X0_AERSS</name>
<dbReference type="Proteomes" id="UP000006428">
    <property type="component" value="Unassembled WGS sequence"/>
</dbReference>
<dbReference type="EMBL" id="AGVO01000016">
    <property type="protein sequence ID" value="EHI53566.1"/>
    <property type="molecule type" value="Genomic_DNA"/>
</dbReference>
<gene>
    <name evidence="1" type="ORF">IYQ_05203</name>
</gene>
<sequence length="42" mass="4468">MGAQTAPYLVIVIKRRTGVIIEPGELTLEGESHPALLAPLRG</sequence>
<accession>A0ABP2N3X0</accession>
<organism evidence="1 2">
    <name type="scientific">Aeromonas salmonicida subsp. salmonicida 01-B526</name>
    <dbReference type="NCBI Taxonomy" id="1076135"/>
    <lineage>
        <taxon>Bacteria</taxon>
        <taxon>Pseudomonadati</taxon>
        <taxon>Pseudomonadota</taxon>
        <taxon>Gammaproteobacteria</taxon>
        <taxon>Aeromonadales</taxon>
        <taxon>Aeromonadaceae</taxon>
        <taxon>Aeromonas</taxon>
    </lineage>
</organism>
<evidence type="ECO:0000313" key="1">
    <source>
        <dbReference type="EMBL" id="EHI53566.1"/>
    </source>
</evidence>
<protein>
    <submittedName>
        <fullName evidence="1">Uncharacterized protein</fullName>
    </submittedName>
</protein>
<comment type="caution">
    <text evidence="1">The sequence shown here is derived from an EMBL/GenBank/DDBJ whole genome shotgun (WGS) entry which is preliminary data.</text>
</comment>
<evidence type="ECO:0000313" key="2">
    <source>
        <dbReference type="Proteomes" id="UP000006428"/>
    </source>
</evidence>
<keyword evidence="2" id="KW-1185">Reference proteome</keyword>
<reference evidence="1 2" key="1">
    <citation type="journal article" date="2012" name="Front. Microbiol.">
        <title>Draft Genome Sequence of the Virulent Strain 01-B526 of the Fish Pathogen Aeromonas salmonicida.</title>
        <authorList>
            <person name="Charette S.J."/>
            <person name="Brochu F."/>
            <person name="Boyle B."/>
            <person name="Filion G."/>
            <person name="Tanaka K.H."/>
            <person name="Derome N."/>
        </authorList>
    </citation>
    <scope>NUCLEOTIDE SEQUENCE [LARGE SCALE GENOMIC DNA]</scope>
    <source>
        <strain evidence="1 2">01-B526</strain>
    </source>
</reference>
<proteinExistence type="predicted"/>